<reference evidence="1 2" key="1">
    <citation type="journal article" date="2007" name="Nature">
        <title>Evolution of genes and genomes on the Drosophila phylogeny.</title>
        <authorList>
            <consortium name="Drosophila 12 Genomes Consortium"/>
            <person name="Clark A.G."/>
            <person name="Eisen M.B."/>
            <person name="Smith D.R."/>
            <person name="Bergman C.M."/>
            <person name="Oliver B."/>
            <person name="Markow T.A."/>
            <person name="Kaufman T.C."/>
            <person name="Kellis M."/>
            <person name="Gelbart W."/>
            <person name="Iyer V.N."/>
            <person name="Pollard D.A."/>
            <person name="Sackton T.B."/>
            <person name="Larracuente A.M."/>
            <person name="Singh N.D."/>
            <person name="Abad J.P."/>
            <person name="Abt D.N."/>
            <person name="Adryan B."/>
            <person name="Aguade M."/>
            <person name="Akashi H."/>
            <person name="Anderson W.W."/>
            <person name="Aquadro C.F."/>
            <person name="Ardell D.H."/>
            <person name="Arguello R."/>
            <person name="Artieri C.G."/>
            <person name="Barbash D.A."/>
            <person name="Barker D."/>
            <person name="Barsanti P."/>
            <person name="Batterham P."/>
            <person name="Batzoglou S."/>
            <person name="Begun D."/>
            <person name="Bhutkar A."/>
            <person name="Blanco E."/>
            <person name="Bosak S.A."/>
            <person name="Bradley R.K."/>
            <person name="Brand A.D."/>
            <person name="Brent M.R."/>
            <person name="Brooks A.N."/>
            <person name="Brown R.H."/>
            <person name="Butlin R.K."/>
            <person name="Caggese C."/>
            <person name="Calvi B.R."/>
            <person name="Bernardo de Carvalho A."/>
            <person name="Caspi A."/>
            <person name="Castrezana S."/>
            <person name="Celniker S.E."/>
            <person name="Chang J.L."/>
            <person name="Chapple C."/>
            <person name="Chatterji S."/>
            <person name="Chinwalla A."/>
            <person name="Civetta A."/>
            <person name="Clifton S.W."/>
            <person name="Comeron J.M."/>
            <person name="Costello J.C."/>
            <person name="Coyne J.A."/>
            <person name="Daub J."/>
            <person name="David R.G."/>
            <person name="Delcher A.L."/>
            <person name="Delehaunty K."/>
            <person name="Do C.B."/>
            <person name="Ebling H."/>
            <person name="Edwards K."/>
            <person name="Eickbush T."/>
            <person name="Evans J.D."/>
            <person name="Filipski A."/>
            <person name="Findeiss S."/>
            <person name="Freyhult E."/>
            <person name="Fulton L."/>
            <person name="Fulton R."/>
            <person name="Garcia A.C."/>
            <person name="Gardiner A."/>
            <person name="Garfield D.A."/>
            <person name="Garvin B.E."/>
            <person name="Gibson G."/>
            <person name="Gilbert D."/>
            <person name="Gnerre S."/>
            <person name="Godfrey J."/>
            <person name="Good R."/>
            <person name="Gotea V."/>
            <person name="Gravely B."/>
            <person name="Greenberg A.J."/>
            <person name="Griffiths-Jones S."/>
            <person name="Gross S."/>
            <person name="Guigo R."/>
            <person name="Gustafson E.A."/>
            <person name="Haerty W."/>
            <person name="Hahn M.W."/>
            <person name="Halligan D.L."/>
            <person name="Halpern A.L."/>
            <person name="Halter G.M."/>
            <person name="Han M.V."/>
            <person name="Heger A."/>
            <person name="Hillier L."/>
            <person name="Hinrichs A.S."/>
            <person name="Holmes I."/>
            <person name="Hoskins R.A."/>
            <person name="Hubisz M.J."/>
            <person name="Hultmark D."/>
            <person name="Huntley M.A."/>
            <person name="Jaffe D.B."/>
            <person name="Jagadeeshan S."/>
            <person name="Jeck W.R."/>
            <person name="Johnson J."/>
            <person name="Jones C.D."/>
            <person name="Jordan W.C."/>
            <person name="Karpen G.H."/>
            <person name="Kataoka E."/>
            <person name="Keightley P.D."/>
            <person name="Kheradpour P."/>
            <person name="Kirkness E.F."/>
            <person name="Koerich L.B."/>
            <person name="Kristiansen K."/>
            <person name="Kudrna D."/>
            <person name="Kulathinal R.J."/>
            <person name="Kumar S."/>
            <person name="Kwok R."/>
            <person name="Lander E."/>
            <person name="Langley C.H."/>
            <person name="Lapoint R."/>
            <person name="Lazzaro B.P."/>
            <person name="Lee S.J."/>
            <person name="Levesque L."/>
            <person name="Li R."/>
            <person name="Lin C.F."/>
            <person name="Lin M.F."/>
            <person name="Lindblad-Toh K."/>
            <person name="Llopart A."/>
            <person name="Long M."/>
            <person name="Low L."/>
            <person name="Lozovsky E."/>
            <person name="Lu J."/>
            <person name="Luo M."/>
            <person name="Machado C.A."/>
            <person name="Makalowski W."/>
            <person name="Marzo M."/>
            <person name="Matsuda M."/>
            <person name="Matzkin L."/>
            <person name="McAllister B."/>
            <person name="McBride C.S."/>
            <person name="McKernan B."/>
            <person name="McKernan K."/>
            <person name="Mendez-Lago M."/>
            <person name="Minx P."/>
            <person name="Mollenhauer M.U."/>
            <person name="Montooth K."/>
            <person name="Mount S.M."/>
            <person name="Mu X."/>
            <person name="Myers E."/>
            <person name="Negre B."/>
            <person name="Newfeld S."/>
            <person name="Nielsen R."/>
            <person name="Noor M.A."/>
            <person name="O'Grady P."/>
            <person name="Pachter L."/>
            <person name="Papaceit M."/>
            <person name="Parisi M.J."/>
            <person name="Parisi M."/>
            <person name="Parts L."/>
            <person name="Pedersen J.S."/>
            <person name="Pesole G."/>
            <person name="Phillippy A.M."/>
            <person name="Ponting C.P."/>
            <person name="Pop M."/>
            <person name="Porcelli D."/>
            <person name="Powell J.R."/>
            <person name="Prohaska S."/>
            <person name="Pruitt K."/>
            <person name="Puig M."/>
            <person name="Quesneville H."/>
            <person name="Ram K.R."/>
            <person name="Rand D."/>
            <person name="Rasmussen M.D."/>
            <person name="Reed L.K."/>
            <person name="Reenan R."/>
            <person name="Reily A."/>
            <person name="Remington K.A."/>
            <person name="Rieger T.T."/>
            <person name="Ritchie M.G."/>
            <person name="Robin C."/>
            <person name="Rogers Y.H."/>
            <person name="Rohde C."/>
            <person name="Rozas J."/>
            <person name="Rubenfield M.J."/>
            <person name="Ruiz A."/>
            <person name="Russo S."/>
            <person name="Salzberg S.L."/>
            <person name="Sanchez-Gracia A."/>
            <person name="Saranga D.J."/>
            <person name="Sato H."/>
            <person name="Schaeffer S.W."/>
            <person name="Schatz M.C."/>
            <person name="Schlenke T."/>
            <person name="Schwartz R."/>
            <person name="Segarra C."/>
            <person name="Singh R.S."/>
            <person name="Sirot L."/>
            <person name="Sirota M."/>
            <person name="Sisneros N.B."/>
            <person name="Smith C.D."/>
            <person name="Smith T.F."/>
            <person name="Spieth J."/>
            <person name="Stage D.E."/>
            <person name="Stark A."/>
            <person name="Stephan W."/>
            <person name="Strausberg R.L."/>
            <person name="Strempel S."/>
            <person name="Sturgill D."/>
            <person name="Sutton G."/>
            <person name="Sutton G.G."/>
            <person name="Tao W."/>
            <person name="Teichmann S."/>
            <person name="Tobari Y.N."/>
            <person name="Tomimura Y."/>
            <person name="Tsolas J.M."/>
            <person name="Valente V.L."/>
            <person name="Venter E."/>
            <person name="Venter J.C."/>
            <person name="Vicario S."/>
            <person name="Vieira F.G."/>
            <person name="Vilella A.J."/>
            <person name="Villasante A."/>
            <person name="Walenz B."/>
            <person name="Wang J."/>
            <person name="Wasserman M."/>
            <person name="Watts T."/>
            <person name="Wilson D."/>
            <person name="Wilson R.K."/>
            <person name="Wing R.A."/>
            <person name="Wolfner M.F."/>
            <person name="Wong A."/>
            <person name="Wong G.K."/>
            <person name="Wu C.I."/>
            <person name="Wu G."/>
            <person name="Yamamoto D."/>
            <person name="Yang H.P."/>
            <person name="Yang S.P."/>
            <person name="Yorke J.A."/>
            <person name="Yoshida K."/>
            <person name="Zdobnov E."/>
            <person name="Zhang P."/>
            <person name="Zhang Y."/>
            <person name="Zimin A.V."/>
            <person name="Baldwin J."/>
            <person name="Abdouelleil A."/>
            <person name="Abdulkadir J."/>
            <person name="Abebe A."/>
            <person name="Abera B."/>
            <person name="Abreu J."/>
            <person name="Acer S.C."/>
            <person name="Aftuck L."/>
            <person name="Alexander A."/>
            <person name="An P."/>
            <person name="Anderson E."/>
            <person name="Anderson S."/>
            <person name="Arachi H."/>
            <person name="Azer M."/>
            <person name="Bachantsang P."/>
            <person name="Barry A."/>
            <person name="Bayul T."/>
            <person name="Berlin A."/>
            <person name="Bessette D."/>
            <person name="Bloom T."/>
            <person name="Blye J."/>
            <person name="Boguslavskiy L."/>
            <person name="Bonnet C."/>
            <person name="Boukhgalter B."/>
            <person name="Bourzgui I."/>
            <person name="Brown A."/>
            <person name="Cahill P."/>
            <person name="Channer S."/>
            <person name="Cheshatsang Y."/>
            <person name="Chuda L."/>
            <person name="Citroen M."/>
            <person name="Collymore A."/>
            <person name="Cooke P."/>
            <person name="Costello M."/>
            <person name="D'Aco K."/>
            <person name="Daza R."/>
            <person name="De Haan G."/>
            <person name="DeGray S."/>
            <person name="DeMaso C."/>
            <person name="Dhargay N."/>
            <person name="Dooley K."/>
            <person name="Dooley E."/>
            <person name="Doricent M."/>
            <person name="Dorje P."/>
            <person name="Dorjee K."/>
            <person name="Dupes A."/>
            <person name="Elong R."/>
            <person name="Falk J."/>
            <person name="Farina A."/>
            <person name="Faro S."/>
            <person name="Ferguson D."/>
            <person name="Fisher S."/>
            <person name="Foley C.D."/>
            <person name="Franke A."/>
            <person name="Friedrich D."/>
            <person name="Gadbois L."/>
            <person name="Gearin G."/>
            <person name="Gearin C.R."/>
            <person name="Giannoukos G."/>
            <person name="Goode T."/>
            <person name="Graham J."/>
            <person name="Grandbois E."/>
            <person name="Grewal S."/>
            <person name="Gyaltsen K."/>
            <person name="Hafez N."/>
            <person name="Hagos B."/>
            <person name="Hall J."/>
            <person name="Henson C."/>
            <person name="Hollinger A."/>
            <person name="Honan T."/>
            <person name="Huard M.D."/>
            <person name="Hughes L."/>
            <person name="Hurhula B."/>
            <person name="Husby M.E."/>
            <person name="Kamat A."/>
            <person name="Kanga B."/>
            <person name="Kashin S."/>
            <person name="Khazanovich D."/>
            <person name="Kisner P."/>
            <person name="Lance K."/>
            <person name="Lara M."/>
            <person name="Lee W."/>
            <person name="Lennon N."/>
            <person name="Letendre F."/>
            <person name="LeVine R."/>
            <person name="Lipovsky A."/>
            <person name="Liu X."/>
            <person name="Liu J."/>
            <person name="Liu S."/>
            <person name="Lokyitsang T."/>
            <person name="Lokyitsang Y."/>
            <person name="Lubonja R."/>
            <person name="Lui A."/>
            <person name="MacDonald P."/>
            <person name="Magnisalis V."/>
            <person name="Maru K."/>
            <person name="Matthews C."/>
            <person name="McCusker W."/>
            <person name="McDonough S."/>
            <person name="Mehta T."/>
            <person name="Meldrim J."/>
            <person name="Meneus L."/>
            <person name="Mihai O."/>
            <person name="Mihalev A."/>
            <person name="Mihova T."/>
            <person name="Mittelman R."/>
            <person name="Mlenga V."/>
            <person name="Montmayeur A."/>
            <person name="Mulrain L."/>
            <person name="Navidi A."/>
            <person name="Naylor J."/>
            <person name="Negash T."/>
            <person name="Nguyen T."/>
            <person name="Nguyen N."/>
            <person name="Nicol R."/>
            <person name="Norbu C."/>
            <person name="Norbu N."/>
            <person name="Novod N."/>
            <person name="O'Neill B."/>
            <person name="Osman S."/>
            <person name="Markiewicz E."/>
            <person name="Oyono O.L."/>
            <person name="Patti C."/>
            <person name="Phunkhang P."/>
            <person name="Pierre F."/>
            <person name="Priest M."/>
            <person name="Raghuraman S."/>
            <person name="Rege F."/>
            <person name="Reyes R."/>
            <person name="Rise C."/>
            <person name="Rogov P."/>
            <person name="Ross K."/>
            <person name="Ryan E."/>
            <person name="Settipalli S."/>
            <person name="Shea T."/>
            <person name="Sherpa N."/>
            <person name="Shi L."/>
            <person name="Shih D."/>
            <person name="Sparrow T."/>
            <person name="Spaulding J."/>
            <person name="Stalker J."/>
            <person name="Stange-Thomann N."/>
            <person name="Stavropoulos S."/>
            <person name="Stone C."/>
            <person name="Strader C."/>
            <person name="Tesfaye S."/>
            <person name="Thomson T."/>
            <person name="Thoulutsang Y."/>
            <person name="Thoulutsang D."/>
            <person name="Topham K."/>
            <person name="Topping I."/>
            <person name="Tsamla T."/>
            <person name="Vassiliev H."/>
            <person name="Vo A."/>
            <person name="Wangchuk T."/>
            <person name="Wangdi T."/>
            <person name="Weiand M."/>
            <person name="Wilkinson J."/>
            <person name="Wilson A."/>
            <person name="Yadav S."/>
            <person name="Young G."/>
            <person name="Yu Q."/>
            <person name="Zembek L."/>
            <person name="Zhong D."/>
            <person name="Zimmer A."/>
            <person name="Zwirko Z."/>
            <person name="Jaffe D.B."/>
            <person name="Alvarez P."/>
            <person name="Brockman W."/>
            <person name="Butler J."/>
            <person name="Chin C."/>
            <person name="Gnerre S."/>
            <person name="Grabherr M."/>
            <person name="Kleber M."/>
            <person name="Mauceli E."/>
            <person name="MacCallum I."/>
        </authorList>
    </citation>
    <scope>NUCLEOTIDE SEQUENCE [LARGE SCALE GENOMIC DNA]</scope>
    <source>
        <strain evidence="2">Rob3c / Tucson 14021-0248.25</strain>
    </source>
</reference>
<dbReference type="AlphaFoldDB" id="B4I9S0"/>
<gene>
    <name evidence="1" type="primary">Dsec\GM18905</name>
    <name evidence="1" type="ORF">Dsec_GM18905</name>
</gene>
<proteinExistence type="predicted"/>
<evidence type="ECO:0000313" key="1">
    <source>
        <dbReference type="EMBL" id="EDW43951.1"/>
    </source>
</evidence>
<evidence type="ECO:0000313" key="2">
    <source>
        <dbReference type="Proteomes" id="UP000001292"/>
    </source>
</evidence>
<dbReference type="STRING" id="7238.B4I9S0"/>
<accession>B4I9S0</accession>
<dbReference type="EMBL" id="CH480825">
    <property type="protein sequence ID" value="EDW43951.1"/>
    <property type="molecule type" value="Genomic_DNA"/>
</dbReference>
<dbReference type="HOGENOM" id="CLU_2742774_0_0_1"/>
<organism evidence="2">
    <name type="scientific">Drosophila sechellia</name>
    <name type="common">Fruit fly</name>
    <dbReference type="NCBI Taxonomy" id="7238"/>
    <lineage>
        <taxon>Eukaryota</taxon>
        <taxon>Metazoa</taxon>
        <taxon>Ecdysozoa</taxon>
        <taxon>Arthropoda</taxon>
        <taxon>Hexapoda</taxon>
        <taxon>Insecta</taxon>
        <taxon>Pterygota</taxon>
        <taxon>Neoptera</taxon>
        <taxon>Endopterygota</taxon>
        <taxon>Diptera</taxon>
        <taxon>Brachycera</taxon>
        <taxon>Muscomorpha</taxon>
        <taxon>Ephydroidea</taxon>
        <taxon>Drosophilidae</taxon>
        <taxon>Drosophila</taxon>
        <taxon>Sophophora</taxon>
    </lineage>
</organism>
<dbReference type="InterPro" id="IPR046341">
    <property type="entry name" value="SET_dom_sf"/>
</dbReference>
<keyword evidence="2" id="KW-1185">Reference proteome</keyword>
<name>B4I9S0_DROSE</name>
<dbReference type="Gene3D" id="2.170.270.10">
    <property type="entry name" value="SET domain"/>
    <property type="match status" value="1"/>
</dbReference>
<dbReference type="Proteomes" id="UP000001292">
    <property type="component" value="Unassembled WGS sequence"/>
</dbReference>
<sequence length="71" mass="7783">MSYAKLLWSTLARKIFLGMTKHFICKCVRCQDPTGAGVSLLLRSATEITQSVGPKNVITGAYEKGTFDTDI</sequence>
<protein>
    <submittedName>
        <fullName evidence="1">GM18905</fullName>
    </submittedName>
</protein>